<dbReference type="Proteomes" id="UP000180057">
    <property type="component" value="Unassembled WGS sequence"/>
</dbReference>
<dbReference type="EMBL" id="MLQS01000017">
    <property type="protein sequence ID" value="OIJ19997.1"/>
    <property type="molecule type" value="Genomic_DNA"/>
</dbReference>
<evidence type="ECO:0000313" key="4">
    <source>
        <dbReference type="Proteomes" id="UP000180057"/>
    </source>
</evidence>
<keyword evidence="4" id="KW-1185">Reference proteome</keyword>
<dbReference type="Pfam" id="PF00535">
    <property type="entry name" value="Glycos_transf_2"/>
    <property type="match status" value="1"/>
</dbReference>
<comment type="caution">
    <text evidence="2">The sequence shown here is derived from an EMBL/GenBank/DDBJ whole genome shotgun (WGS) entry which is preliminary data.</text>
</comment>
<accession>A0A1S2M1D2</accession>
<dbReference type="CDD" id="cd00761">
    <property type="entry name" value="Glyco_tranf_GTA_type"/>
    <property type="match status" value="1"/>
</dbReference>
<sequence length="427" mass="49692">MPPKVSVILTSYNRPNLIGKTIESVINQTLKDWELFIMDDASNKETIAVISSYLNDRRIHYVNSGVKNEERYKTTRYATLINEAIPMTKGKYLTYLTDDTVYFPRRLQLMSEFLDKRPSIDIVYSSQKVQILNEQLKMVAERKRNASRILRKAANIVDHCSVMHTRRIAEQVFKKYNSYWDDQPECWHNGDAVFWMRLNEFQPFYPISDMLDQTIKSPQCFQFLNRHLPNVLPNGTIVQAVSSEIFIIDQKKRRKITPQMFTALKYDKGKIVEITDPLLFKYTLGQEVDQSVFSNSQLFPNNRLVKGTNNSQIYYIENNQKRLVQQQAFKRFGFKTSEIIPVTNGLLSEITTGNPLEAIIRPHSVIPDNFVFLIGSAYYLSMENQLHLIEINILKRLKLLTSKIIQLNKAEATMLKQGAPLNWGFRK</sequence>
<dbReference type="AlphaFoldDB" id="A0A1S2M1D2"/>
<organism evidence="2 4">
    <name type="scientific">Anaerobacillus alkalidiazotrophicus</name>
    <dbReference type="NCBI Taxonomy" id="472963"/>
    <lineage>
        <taxon>Bacteria</taxon>
        <taxon>Bacillati</taxon>
        <taxon>Bacillota</taxon>
        <taxon>Bacilli</taxon>
        <taxon>Bacillales</taxon>
        <taxon>Bacillaceae</taxon>
        <taxon>Anaerobacillus</taxon>
    </lineage>
</organism>
<dbReference type="Gene3D" id="3.90.550.10">
    <property type="entry name" value="Spore Coat Polysaccharide Biosynthesis Protein SpsA, Chain A"/>
    <property type="match status" value="1"/>
</dbReference>
<evidence type="ECO:0000313" key="3">
    <source>
        <dbReference type="EMBL" id="OIJ19997.1"/>
    </source>
</evidence>
<name>A0A1S2M1D2_9BACI</name>
<dbReference type="PANTHER" id="PTHR43685">
    <property type="entry name" value="GLYCOSYLTRANSFERASE"/>
    <property type="match status" value="1"/>
</dbReference>
<evidence type="ECO:0000313" key="2">
    <source>
        <dbReference type="EMBL" id="OIJ18518.1"/>
    </source>
</evidence>
<protein>
    <recommendedName>
        <fullName evidence="1">Glycosyltransferase 2-like domain-containing protein</fullName>
    </recommendedName>
</protein>
<dbReference type="InterPro" id="IPR050834">
    <property type="entry name" value="Glycosyltransf_2"/>
</dbReference>
<dbReference type="EMBL" id="MLQS01000030">
    <property type="protein sequence ID" value="OIJ18518.1"/>
    <property type="molecule type" value="Genomic_DNA"/>
</dbReference>
<feature type="domain" description="Glycosyltransferase 2-like" evidence="1">
    <location>
        <begin position="6"/>
        <end position="162"/>
    </location>
</feature>
<evidence type="ECO:0000259" key="1">
    <source>
        <dbReference type="Pfam" id="PF00535"/>
    </source>
</evidence>
<dbReference type="STRING" id="472963.BKP45_13205"/>
<reference evidence="2 4" key="1">
    <citation type="submission" date="2016-10" db="EMBL/GenBank/DDBJ databases">
        <title>Draft genome sequences of four alkaliphilic bacteria belonging to the Anaerobacillus genus.</title>
        <authorList>
            <person name="Bassil N.M."/>
            <person name="Lloyd J.R."/>
        </authorList>
    </citation>
    <scope>NUCLEOTIDE SEQUENCE [LARGE SCALE GENOMIC DNA]</scope>
    <source>
        <strain evidence="2 4">DSM 22531</strain>
    </source>
</reference>
<gene>
    <name evidence="3" type="ORF">BKP45_13205</name>
    <name evidence="2" type="ORF">BKP45_18920</name>
</gene>
<dbReference type="SUPFAM" id="SSF53448">
    <property type="entry name" value="Nucleotide-diphospho-sugar transferases"/>
    <property type="match status" value="1"/>
</dbReference>
<dbReference type="InterPro" id="IPR001173">
    <property type="entry name" value="Glyco_trans_2-like"/>
</dbReference>
<dbReference type="OrthoDB" id="2850014at2"/>
<dbReference type="InterPro" id="IPR029044">
    <property type="entry name" value="Nucleotide-diphossugar_trans"/>
</dbReference>
<proteinExistence type="predicted"/>
<dbReference type="PANTHER" id="PTHR43685:SF2">
    <property type="entry name" value="GLYCOSYLTRANSFERASE 2-LIKE DOMAIN-CONTAINING PROTEIN"/>
    <property type="match status" value="1"/>
</dbReference>
<dbReference type="RefSeq" id="WP_071390121.1">
    <property type="nucleotide sequence ID" value="NZ_MLQS01000017.1"/>
</dbReference>